<evidence type="ECO:0000313" key="14">
    <source>
        <dbReference type="EMBL" id="CAF0844634.1"/>
    </source>
</evidence>
<dbReference type="Proteomes" id="UP000663852">
    <property type="component" value="Unassembled WGS sequence"/>
</dbReference>
<evidence type="ECO:0000256" key="7">
    <source>
        <dbReference type="ARBA" id="ARBA00023136"/>
    </source>
</evidence>
<comment type="caution">
    <text evidence="14">The sequence shown here is derived from an EMBL/GenBank/DDBJ whole genome shotgun (WGS) entry which is preliminary data.</text>
</comment>
<name>A0A813VKD5_ADIRI</name>
<keyword evidence="7 12" id="KW-0472">Membrane</keyword>
<comment type="subunit">
    <text evidence="11">Interacts with BRI3BP. Interacts with MGAT1 and IFITM3.</text>
</comment>
<keyword evidence="5 12" id="KW-0812">Transmembrane</keyword>
<evidence type="ECO:0000256" key="10">
    <source>
        <dbReference type="ARBA" id="ARBA00035449"/>
    </source>
</evidence>
<dbReference type="GO" id="GO:0048471">
    <property type="term" value="C:perinuclear region of cytoplasm"/>
    <property type="evidence" value="ECO:0007669"/>
    <property type="project" value="UniProtKB-SubCell"/>
</dbReference>
<gene>
    <name evidence="13" type="ORF">EDS130_LOCUS4642</name>
    <name evidence="14" type="ORF">XAT740_LOCUS5155</name>
</gene>
<evidence type="ECO:0000313" key="13">
    <source>
        <dbReference type="EMBL" id="CAF0796876.1"/>
    </source>
</evidence>
<evidence type="ECO:0000256" key="8">
    <source>
        <dbReference type="ARBA" id="ARBA00023228"/>
    </source>
</evidence>
<evidence type="ECO:0000256" key="3">
    <source>
        <dbReference type="ARBA" id="ARBA00008090"/>
    </source>
</evidence>
<feature type="transmembrane region" description="Helical" evidence="12">
    <location>
        <begin position="77"/>
        <end position="97"/>
    </location>
</feature>
<dbReference type="Pfam" id="PF10164">
    <property type="entry name" value="BRI3"/>
    <property type="match status" value="1"/>
</dbReference>
<evidence type="ECO:0000256" key="6">
    <source>
        <dbReference type="ARBA" id="ARBA00022989"/>
    </source>
</evidence>
<proteinExistence type="inferred from homology"/>
<sequence length="110" mass="11908">MATNTVSDQQHLIVDENDNPPTYQDATNQGYGTFVDPLVNSSAPYPYAYASQQQPTVIVVGGCPACKIGMLDTEFTCAGLCCAIFLFPLGILCCLALRQRRCNFCGAIFD</sequence>
<evidence type="ECO:0000256" key="1">
    <source>
        <dbReference type="ARBA" id="ARBA00004155"/>
    </source>
</evidence>
<comment type="similarity">
    <text evidence="3">Belongs to the BRI3 family.</text>
</comment>
<dbReference type="GO" id="GO:0005765">
    <property type="term" value="C:lysosomal membrane"/>
    <property type="evidence" value="ECO:0007669"/>
    <property type="project" value="UniProtKB-SubCell"/>
</dbReference>
<organism evidence="14 15">
    <name type="scientific">Adineta ricciae</name>
    <name type="common">Rotifer</name>
    <dbReference type="NCBI Taxonomy" id="249248"/>
    <lineage>
        <taxon>Eukaryota</taxon>
        <taxon>Metazoa</taxon>
        <taxon>Spiralia</taxon>
        <taxon>Gnathifera</taxon>
        <taxon>Rotifera</taxon>
        <taxon>Eurotatoria</taxon>
        <taxon>Bdelloidea</taxon>
        <taxon>Adinetida</taxon>
        <taxon>Adinetidae</taxon>
        <taxon>Adineta</taxon>
    </lineage>
</organism>
<protein>
    <recommendedName>
        <fullName evidence="9">Membrane protein BRI3</fullName>
    </recommendedName>
    <alternativeName>
        <fullName evidence="10">Brain protein I3</fullName>
    </alternativeName>
</protein>
<dbReference type="PANTHER" id="PTHR13551:SF1">
    <property type="entry name" value="MEMBRANE PROTEIN BRI3"/>
    <property type="match status" value="1"/>
</dbReference>
<keyword evidence="4" id="KW-0963">Cytoplasm</keyword>
<keyword evidence="15" id="KW-1185">Reference proteome</keyword>
<dbReference type="Proteomes" id="UP000663828">
    <property type="component" value="Unassembled WGS sequence"/>
</dbReference>
<evidence type="ECO:0000256" key="12">
    <source>
        <dbReference type="SAM" id="Phobius"/>
    </source>
</evidence>
<evidence type="ECO:0000313" key="15">
    <source>
        <dbReference type="Proteomes" id="UP000663828"/>
    </source>
</evidence>
<reference evidence="14" key="1">
    <citation type="submission" date="2021-02" db="EMBL/GenBank/DDBJ databases">
        <authorList>
            <person name="Nowell W R."/>
        </authorList>
    </citation>
    <scope>NUCLEOTIDE SEQUENCE</scope>
</reference>
<evidence type="ECO:0000256" key="4">
    <source>
        <dbReference type="ARBA" id="ARBA00022490"/>
    </source>
</evidence>
<accession>A0A813VKD5</accession>
<comment type="subcellular location">
    <subcellularLocation>
        <location evidence="2">Cytoplasm</location>
        <location evidence="2">Perinuclear region</location>
    </subcellularLocation>
    <subcellularLocation>
        <location evidence="1">Lysosome membrane</location>
        <topology evidence="1">Multi-pass membrane protein</topology>
    </subcellularLocation>
</comment>
<dbReference type="InterPro" id="IPR019317">
    <property type="entry name" value="BRI3"/>
</dbReference>
<keyword evidence="8" id="KW-0458">Lysosome</keyword>
<dbReference type="PANTHER" id="PTHR13551">
    <property type="entry name" value="BRAIN PROTEIN I3"/>
    <property type="match status" value="1"/>
</dbReference>
<keyword evidence="6 12" id="KW-1133">Transmembrane helix</keyword>
<evidence type="ECO:0000256" key="2">
    <source>
        <dbReference type="ARBA" id="ARBA00004556"/>
    </source>
</evidence>
<dbReference type="EMBL" id="CAJNOR010000220">
    <property type="protein sequence ID" value="CAF0844634.1"/>
    <property type="molecule type" value="Genomic_DNA"/>
</dbReference>
<dbReference type="OrthoDB" id="2564984at2759"/>
<dbReference type="EMBL" id="CAJNOJ010000012">
    <property type="protein sequence ID" value="CAF0796876.1"/>
    <property type="molecule type" value="Genomic_DNA"/>
</dbReference>
<evidence type="ECO:0000256" key="9">
    <source>
        <dbReference type="ARBA" id="ARBA00035284"/>
    </source>
</evidence>
<dbReference type="AlphaFoldDB" id="A0A813VKD5"/>
<evidence type="ECO:0000256" key="11">
    <source>
        <dbReference type="ARBA" id="ARBA00046593"/>
    </source>
</evidence>
<evidence type="ECO:0000256" key="5">
    <source>
        <dbReference type="ARBA" id="ARBA00022692"/>
    </source>
</evidence>